<dbReference type="Pfam" id="PF13155">
    <property type="entry name" value="Toprim_2"/>
    <property type="match status" value="1"/>
</dbReference>
<dbReference type="PROSITE" id="PS50880">
    <property type="entry name" value="TOPRIM"/>
    <property type="match status" value="1"/>
</dbReference>
<evidence type="ECO:0000256" key="1">
    <source>
        <dbReference type="SAM" id="MobiDB-lite"/>
    </source>
</evidence>
<feature type="compositionally biased region" description="Polar residues" evidence="1">
    <location>
        <begin position="264"/>
        <end position="274"/>
    </location>
</feature>
<dbReference type="Gene3D" id="3.90.980.10">
    <property type="entry name" value="DNA primase, catalytic core, N-terminal domain"/>
    <property type="match status" value="1"/>
</dbReference>
<dbReference type="Proteomes" id="UP000579250">
    <property type="component" value="Unassembled WGS sequence"/>
</dbReference>
<dbReference type="Pfam" id="PF08275">
    <property type="entry name" value="DNAG_N"/>
    <property type="match status" value="1"/>
</dbReference>
<feature type="domain" description="Toprim" evidence="2">
    <location>
        <begin position="435"/>
        <end position="520"/>
    </location>
</feature>
<reference evidence="3 4" key="1">
    <citation type="submission" date="2020-04" db="EMBL/GenBank/DDBJ databases">
        <title>MicrobeNet Type strains.</title>
        <authorList>
            <person name="Nicholson A.C."/>
        </authorList>
    </citation>
    <scope>NUCLEOTIDE SEQUENCE [LARGE SCALE GENOMIC DNA]</scope>
    <source>
        <strain evidence="3 4">ATCC BAA-277</strain>
    </source>
</reference>
<gene>
    <name evidence="3" type="ORF">HGB48_05860</name>
</gene>
<evidence type="ECO:0000313" key="3">
    <source>
        <dbReference type="EMBL" id="NKZ03276.1"/>
    </source>
</evidence>
<dbReference type="PANTHER" id="PTHR30313:SF2">
    <property type="entry name" value="DNA PRIMASE"/>
    <property type="match status" value="1"/>
</dbReference>
<protein>
    <submittedName>
        <fullName evidence="3">Toprim domain-containing protein</fullName>
    </submittedName>
</protein>
<feature type="region of interest" description="Disordered" evidence="1">
    <location>
        <begin position="614"/>
        <end position="662"/>
    </location>
</feature>
<keyword evidence="4" id="KW-1185">Reference proteome</keyword>
<dbReference type="InterPro" id="IPR013264">
    <property type="entry name" value="DNAG_N"/>
</dbReference>
<dbReference type="InterPro" id="IPR006171">
    <property type="entry name" value="TOPRIM_dom"/>
</dbReference>
<dbReference type="PANTHER" id="PTHR30313">
    <property type="entry name" value="DNA PRIMASE"/>
    <property type="match status" value="1"/>
</dbReference>
<feature type="compositionally biased region" description="Polar residues" evidence="1">
    <location>
        <begin position="282"/>
        <end position="293"/>
    </location>
</feature>
<dbReference type="GO" id="GO:0005737">
    <property type="term" value="C:cytoplasm"/>
    <property type="evidence" value="ECO:0007669"/>
    <property type="project" value="TreeGrafter"/>
</dbReference>
<dbReference type="InterPro" id="IPR050219">
    <property type="entry name" value="DnaG_primase"/>
</dbReference>
<dbReference type="InterPro" id="IPR034151">
    <property type="entry name" value="TOPRIM_DnaG_bac"/>
</dbReference>
<dbReference type="SMART" id="SM00493">
    <property type="entry name" value="TOPRIM"/>
    <property type="match status" value="1"/>
</dbReference>
<evidence type="ECO:0000313" key="4">
    <source>
        <dbReference type="Proteomes" id="UP000579250"/>
    </source>
</evidence>
<comment type="caution">
    <text evidence="3">The sequence shown here is derived from an EMBL/GenBank/DDBJ whole genome shotgun (WGS) entry which is preliminary data.</text>
</comment>
<dbReference type="GO" id="GO:0006269">
    <property type="term" value="P:DNA replication, synthesis of primer"/>
    <property type="evidence" value="ECO:0007669"/>
    <property type="project" value="TreeGrafter"/>
</dbReference>
<dbReference type="SUPFAM" id="SSF56731">
    <property type="entry name" value="DNA primase core"/>
    <property type="match status" value="1"/>
</dbReference>
<evidence type="ECO:0000259" key="2">
    <source>
        <dbReference type="PROSITE" id="PS50880"/>
    </source>
</evidence>
<dbReference type="RefSeq" id="WP_067638421.1">
    <property type="nucleotide sequence ID" value="NZ_JAAXPI010000005.1"/>
</dbReference>
<dbReference type="InterPro" id="IPR037068">
    <property type="entry name" value="DNA_primase_core_N_sf"/>
</dbReference>
<proteinExistence type="predicted"/>
<feature type="region of interest" description="Disordered" evidence="1">
    <location>
        <begin position="261"/>
        <end position="293"/>
    </location>
</feature>
<dbReference type="AlphaFoldDB" id="A0A846YYQ8"/>
<name>A0A846YYQ8_9ACTN</name>
<dbReference type="EMBL" id="JAAXPI010000005">
    <property type="protein sequence ID" value="NKZ03276.1"/>
    <property type="molecule type" value="Genomic_DNA"/>
</dbReference>
<organism evidence="3 4">
    <name type="scientific">Actinomadura latina</name>
    <dbReference type="NCBI Taxonomy" id="163603"/>
    <lineage>
        <taxon>Bacteria</taxon>
        <taxon>Bacillati</taxon>
        <taxon>Actinomycetota</taxon>
        <taxon>Actinomycetes</taxon>
        <taxon>Streptosporangiales</taxon>
        <taxon>Thermomonosporaceae</taxon>
        <taxon>Actinomadura</taxon>
    </lineage>
</organism>
<dbReference type="CDD" id="cd03364">
    <property type="entry name" value="TOPRIM_DnaG_primases"/>
    <property type="match status" value="1"/>
</dbReference>
<accession>A0A846YYQ8</accession>
<sequence length="662" mass="71614">MTPSFKDEQLAQAEGQRRRLGILLGIADHAVTRLADGRTRWDTWLEHAGHHGRYGFTNTLLIPAQRPSATDVRSYDAWQKKGRQVRRGVIGVRIISTRGKPRTVFDIDQTDGQAIKKNACTPAEGLQRLSRLAADLDFYVDRGHGWTYLGRPSRRIHVAPELDDTTAATLLAHQLAHALLHGGHVDTVSSHFAPCHGARRVVADSVAYLVLTELGLQVTHLTFTPAPQWAGTDVRANPSAVIRAVGDQIVRTSTQIGRRLAETVASSSQPTTVRGDSPPARTGQQHPNVSTSSLQRALADAHRFFQRTLPGSWGAHYLSGRGFTPPMQEQWEIGLAPRGRQTLLRHLRERGHRDQVLIEAGLAKQNDTGEPFDLFRNRVVFPLRDKAGAITGFIGRRRDDAPGPKYLNSPESELFHKGDVLFGLLEARDQLMRTARPLLVEGPLDAIAVNAILPETYAAVAPCGTAITASHIEAIAAHADLATSGLAIALDGDPAGRAGAVRAWRTLRNITGPLHAAVLPQGMDPADLLTTTGHSSVRDSLLSVTPLADLLVDERIQRFGGALEFVESRITAARAAAALIAELQPDQIGRQVTRVAARTGMDAAEITTLVASAISPDPAPTTAPVPDISLPAPSAHPQQAPDVRDTRDDGPSQRPNTHRRTP</sequence>
<dbReference type="Gene3D" id="3.40.1360.10">
    <property type="match status" value="1"/>
</dbReference>
<feature type="compositionally biased region" description="Basic and acidic residues" evidence="1">
    <location>
        <begin position="642"/>
        <end position="651"/>
    </location>
</feature>